<evidence type="ECO:0000259" key="5">
    <source>
        <dbReference type="PROSITE" id="PS50893"/>
    </source>
</evidence>
<dbReference type="InterPro" id="IPR003593">
    <property type="entry name" value="AAA+_ATPase"/>
</dbReference>
<dbReference type="Pfam" id="PF00005">
    <property type="entry name" value="ABC_tran"/>
    <property type="match status" value="1"/>
</dbReference>
<dbReference type="InterPro" id="IPR027417">
    <property type="entry name" value="P-loop_NTPase"/>
</dbReference>
<dbReference type="EMBL" id="BNJG01000001">
    <property type="protein sequence ID" value="GHO52933.1"/>
    <property type="molecule type" value="Genomic_DNA"/>
</dbReference>
<dbReference type="Gene3D" id="3.40.50.300">
    <property type="entry name" value="P-loop containing nucleotide triphosphate hydrolases"/>
    <property type="match status" value="1"/>
</dbReference>
<gene>
    <name evidence="6" type="ORF">KSB_14080</name>
</gene>
<reference evidence="6 7" key="1">
    <citation type="journal article" date="2021" name="Int. J. Syst. Evol. Microbiol.">
        <title>Reticulibacter mediterranei gen. nov., sp. nov., within the new family Reticulibacteraceae fam. nov., and Ktedonospora formicarum gen. nov., sp. nov., Ktedonobacter robiniae sp. nov., Dictyobacter formicarum sp. nov. and Dictyobacter arantiisoli sp. nov., belonging to the class Ktedonobacteria.</title>
        <authorList>
            <person name="Yabe S."/>
            <person name="Zheng Y."/>
            <person name="Wang C.M."/>
            <person name="Sakai Y."/>
            <person name="Abe K."/>
            <person name="Yokota A."/>
            <person name="Donadio S."/>
            <person name="Cavaletti L."/>
            <person name="Monciardini P."/>
        </authorList>
    </citation>
    <scope>NUCLEOTIDE SEQUENCE [LARGE SCALE GENOMIC DNA]</scope>
    <source>
        <strain evidence="6 7">SOSP1-30</strain>
    </source>
</reference>
<keyword evidence="2" id="KW-0547">Nucleotide-binding</keyword>
<dbReference type="PANTHER" id="PTHR42939">
    <property type="entry name" value="ABC TRANSPORTER ATP-BINDING PROTEIN ALBC-RELATED"/>
    <property type="match status" value="1"/>
</dbReference>
<keyword evidence="7" id="KW-1185">Reference proteome</keyword>
<dbReference type="CDD" id="cd03230">
    <property type="entry name" value="ABC_DR_subfamily_A"/>
    <property type="match status" value="1"/>
</dbReference>
<evidence type="ECO:0000256" key="1">
    <source>
        <dbReference type="ARBA" id="ARBA00022448"/>
    </source>
</evidence>
<dbReference type="InterPro" id="IPR005895">
    <property type="entry name" value="ABC_transptr_haem_export_CcmA"/>
</dbReference>
<evidence type="ECO:0000256" key="3">
    <source>
        <dbReference type="ARBA" id="ARBA00022748"/>
    </source>
</evidence>
<dbReference type="GO" id="GO:0005524">
    <property type="term" value="F:ATP binding"/>
    <property type="evidence" value="ECO:0007669"/>
    <property type="project" value="UniProtKB-KW"/>
</dbReference>
<dbReference type="InterPro" id="IPR003439">
    <property type="entry name" value="ABC_transporter-like_ATP-bd"/>
</dbReference>
<keyword evidence="4 6" id="KW-0067">ATP-binding</keyword>
<sequence>MNSATVAVEVEGLKKSYGLKPILRGINLRVQAGERLALLGANGAGKTTLMRVLACLAKPGAGTVRLCGWNAESDAQEVRHLVGLVAHQPYLYEDLTAQENLEFFARMYSVSQGRARAQVLLERVGLAKRASERVRTFSRGQLQRLAWARALLHQPDILLLDEPDTGLDQQGHALIDELMAEHSARGGSTVFITHQLERALALSDQLAFLVNGRIVRNCASSELSVEALQQVYREVVR</sequence>
<dbReference type="PROSITE" id="PS50893">
    <property type="entry name" value="ABC_TRANSPORTER_2"/>
    <property type="match status" value="1"/>
</dbReference>
<evidence type="ECO:0000256" key="4">
    <source>
        <dbReference type="ARBA" id="ARBA00022840"/>
    </source>
</evidence>
<evidence type="ECO:0000313" key="7">
    <source>
        <dbReference type="Proteomes" id="UP000654345"/>
    </source>
</evidence>
<dbReference type="SUPFAM" id="SSF52540">
    <property type="entry name" value="P-loop containing nucleoside triphosphate hydrolases"/>
    <property type="match status" value="1"/>
</dbReference>
<name>A0ABQ3UJN1_9CHLR</name>
<comment type="caution">
    <text evidence="6">The sequence shown here is derived from an EMBL/GenBank/DDBJ whole genome shotgun (WGS) entry which is preliminary data.</text>
</comment>
<dbReference type="InterPro" id="IPR051782">
    <property type="entry name" value="ABC_Transporter_VariousFunc"/>
</dbReference>
<evidence type="ECO:0000313" key="6">
    <source>
        <dbReference type="EMBL" id="GHO52933.1"/>
    </source>
</evidence>
<dbReference type="Proteomes" id="UP000654345">
    <property type="component" value="Unassembled WGS sequence"/>
</dbReference>
<dbReference type="PANTHER" id="PTHR42939:SF1">
    <property type="entry name" value="ABC TRANSPORTER ATP-BINDING PROTEIN ALBC-RELATED"/>
    <property type="match status" value="1"/>
</dbReference>
<keyword evidence="3" id="KW-0201">Cytochrome c-type biogenesis</keyword>
<keyword evidence="1" id="KW-0813">Transport</keyword>
<dbReference type="RefSeq" id="WP_201369789.1">
    <property type="nucleotide sequence ID" value="NZ_BNJG01000001.1"/>
</dbReference>
<protein>
    <submittedName>
        <fullName evidence="6">ABC transporter ATP-binding protein</fullName>
    </submittedName>
</protein>
<feature type="domain" description="ABC transporter" evidence="5">
    <location>
        <begin position="8"/>
        <end position="236"/>
    </location>
</feature>
<proteinExistence type="predicted"/>
<dbReference type="SMART" id="SM00382">
    <property type="entry name" value="AAA"/>
    <property type="match status" value="1"/>
</dbReference>
<organism evidence="6 7">
    <name type="scientific">Ktedonobacter robiniae</name>
    <dbReference type="NCBI Taxonomy" id="2778365"/>
    <lineage>
        <taxon>Bacteria</taxon>
        <taxon>Bacillati</taxon>
        <taxon>Chloroflexota</taxon>
        <taxon>Ktedonobacteria</taxon>
        <taxon>Ktedonobacterales</taxon>
        <taxon>Ktedonobacteraceae</taxon>
        <taxon>Ktedonobacter</taxon>
    </lineage>
</organism>
<dbReference type="NCBIfam" id="TIGR01189">
    <property type="entry name" value="ccmA"/>
    <property type="match status" value="1"/>
</dbReference>
<evidence type="ECO:0000256" key="2">
    <source>
        <dbReference type="ARBA" id="ARBA00022741"/>
    </source>
</evidence>
<accession>A0ABQ3UJN1</accession>